<evidence type="ECO:0000313" key="8">
    <source>
        <dbReference type="Proteomes" id="UP000198894"/>
    </source>
</evidence>
<dbReference type="GO" id="GO:0047804">
    <property type="term" value="F:cysteine-S-conjugate beta-lyase activity"/>
    <property type="evidence" value="ECO:0007669"/>
    <property type="project" value="UniProtKB-EC"/>
</dbReference>
<gene>
    <name evidence="7" type="ORF">SAMN05428953_106258</name>
</gene>
<dbReference type="EC" id="4.4.1.13" evidence="2"/>
<dbReference type="NCBIfam" id="TIGR04350">
    <property type="entry name" value="C_S_lyase_PatB"/>
    <property type="match status" value="1"/>
</dbReference>
<dbReference type="AlphaFoldDB" id="A0A1G8U4I5"/>
<reference evidence="8" key="1">
    <citation type="submission" date="2016-10" db="EMBL/GenBank/DDBJ databases">
        <authorList>
            <person name="Varghese N."/>
            <person name="Submissions S."/>
        </authorList>
    </citation>
    <scope>NUCLEOTIDE SEQUENCE [LARGE SCALE GENOMIC DNA]</scope>
    <source>
        <strain evidence="8">CGMCC 1.11022</strain>
    </source>
</reference>
<dbReference type="Pfam" id="PF00155">
    <property type="entry name" value="Aminotran_1_2"/>
    <property type="match status" value="1"/>
</dbReference>
<keyword evidence="8" id="KW-1185">Reference proteome</keyword>
<protein>
    <recommendedName>
        <fullName evidence="2">cysteine-S-conjugate beta-lyase</fullName>
        <ecNumber evidence="2">4.4.1.13</ecNumber>
    </recommendedName>
</protein>
<sequence length="409" mass="45888">MACADASQPTVAERNVGMIDFDRIYDRHQFGSVKWANQWDEFSPRVEGEDLLSLWTADMDFRAPETVIARLREAADHGIYGYTRRDPRHYEIVQSWFARRHGWSPALESLLPAPAIMPSVAAMLRTFTKPGDGVIVQSPIYSPYFEVIQGNGRKLLVNRLRLQDNRYELDLENFAKLAAGAKAFLLCNPHNPAGKVWTRQELTALNDICERYGILVISDDIHCDIRLSDRPHIVFSSLSEDAAEKSFICTAPTKTFNLAGVPSATVSVANKQRREALLATMQASFMVNANFFGRLALEVAYSTGAPWLDQLTRYIGGNVDFVLKFAEDRLPGITPMRPDASFLVWLDARGLDRKVGGVQRFFVDRAGVNLYDGRVYGPGGEGFIRLNVGCPRPLLRRGLERMSRALESL</sequence>
<evidence type="ECO:0000256" key="3">
    <source>
        <dbReference type="ARBA" id="ARBA00022898"/>
    </source>
</evidence>
<evidence type="ECO:0000256" key="5">
    <source>
        <dbReference type="ARBA" id="ARBA00037974"/>
    </source>
</evidence>
<dbReference type="InterPro" id="IPR027619">
    <property type="entry name" value="C-S_lyase_PatB-like"/>
</dbReference>
<dbReference type="GO" id="GO:0030170">
    <property type="term" value="F:pyridoxal phosphate binding"/>
    <property type="evidence" value="ECO:0007669"/>
    <property type="project" value="InterPro"/>
</dbReference>
<dbReference type="CDD" id="cd00609">
    <property type="entry name" value="AAT_like"/>
    <property type="match status" value="1"/>
</dbReference>
<evidence type="ECO:0000313" key="7">
    <source>
        <dbReference type="EMBL" id="SDJ47940.1"/>
    </source>
</evidence>
<evidence type="ECO:0000256" key="1">
    <source>
        <dbReference type="ARBA" id="ARBA00001933"/>
    </source>
</evidence>
<name>A0A1G8U4I5_9HYPH</name>
<proteinExistence type="inferred from homology"/>
<dbReference type="Gene3D" id="3.40.640.10">
    <property type="entry name" value="Type I PLP-dependent aspartate aminotransferase-like (Major domain)"/>
    <property type="match status" value="1"/>
</dbReference>
<dbReference type="PANTHER" id="PTHR43525:SF1">
    <property type="entry name" value="PROTEIN MALY"/>
    <property type="match status" value="1"/>
</dbReference>
<organism evidence="7 8">
    <name type="scientific">Mesorhizobium muleiense</name>
    <dbReference type="NCBI Taxonomy" id="1004279"/>
    <lineage>
        <taxon>Bacteria</taxon>
        <taxon>Pseudomonadati</taxon>
        <taxon>Pseudomonadota</taxon>
        <taxon>Alphaproteobacteria</taxon>
        <taxon>Hyphomicrobiales</taxon>
        <taxon>Phyllobacteriaceae</taxon>
        <taxon>Mesorhizobium</taxon>
    </lineage>
</organism>
<keyword evidence="4 7" id="KW-0456">Lyase</keyword>
<evidence type="ECO:0000256" key="2">
    <source>
        <dbReference type="ARBA" id="ARBA00012224"/>
    </source>
</evidence>
<accession>A0A1G8U4I5</accession>
<dbReference type="Gene3D" id="3.90.1150.10">
    <property type="entry name" value="Aspartate Aminotransferase, domain 1"/>
    <property type="match status" value="1"/>
</dbReference>
<evidence type="ECO:0000256" key="4">
    <source>
        <dbReference type="ARBA" id="ARBA00023239"/>
    </source>
</evidence>
<dbReference type="PANTHER" id="PTHR43525">
    <property type="entry name" value="PROTEIN MALY"/>
    <property type="match status" value="1"/>
</dbReference>
<feature type="domain" description="Aminotransferase class I/classII large" evidence="6">
    <location>
        <begin position="119"/>
        <end position="401"/>
    </location>
</feature>
<dbReference type="EMBL" id="FNEE01000006">
    <property type="protein sequence ID" value="SDJ47940.1"/>
    <property type="molecule type" value="Genomic_DNA"/>
</dbReference>
<dbReference type="InterPro" id="IPR015421">
    <property type="entry name" value="PyrdxlP-dep_Trfase_major"/>
</dbReference>
<dbReference type="InterPro" id="IPR015422">
    <property type="entry name" value="PyrdxlP-dep_Trfase_small"/>
</dbReference>
<keyword evidence="3" id="KW-0663">Pyridoxal phosphate</keyword>
<comment type="cofactor">
    <cofactor evidence="1">
        <name>pyridoxal 5'-phosphate</name>
        <dbReference type="ChEBI" id="CHEBI:597326"/>
    </cofactor>
</comment>
<dbReference type="InterPro" id="IPR015424">
    <property type="entry name" value="PyrdxlP-dep_Trfase"/>
</dbReference>
<dbReference type="Proteomes" id="UP000198894">
    <property type="component" value="Unassembled WGS sequence"/>
</dbReference>
<dbReference type="SUPFAM" id="SSF53383">
    <property type="entry name" value="PLP-dependent transferases"/>
    <property type="match status" value="1"/>
</dbReference>
<comment type="similarity">
    <text evidence="5">Belongs to the class-II pyridoxal-phosphate-dependent aminotransferase family. MalY/PatB cystathionine beta-lyase subfamily.</text>
</comment>
<dbReference type="InterPro" id="IPR004839">
    <property type="entry name" value="Aminotransferase_I/II_large"/>
</dbReference>
<dbReference type="InterPro" id="IPR051798">
    <property type="entry name" value="Class-II_PLP-Dep_Aminotrans"/>
</dbReference>
<evidence type="ECO:0000259" key="6">
    <source>
        <dbReference type="Pfam" id="PF00155"/>
    </source>
</evidence>